<evidence type="ECO:0000313" key="2">
    <source>
        <dbReference type="EnsemblMetazoa" id="PPA02927.1"/>
    </source>
</evidence>
<feature type="compositionally biased region" description="Low complexity" evidence="1">
    <location>
        <begin position="26"/>
        <end position="36"/>
    </location>
</feature>
<feature type="compositionally biased region" description="Low complexity" evidence="1">
    <location>
        <begin position="48"/>
        <end position="68"/>
    </location>
</feature>
<feature type="compositionally biased region" description="Basic and acidic residues" evidence="1">
    <location>
        <begin position="69"/>
        <end position="83"/>
    </location>
</feature>
<dbReference type="GO" id="GO:0005884">
    <property type="term" value="C:actin filament"/>
    <property type="evidence" value="ECO:0000318"/>
    <property type="project" value="GO_Central"/>
</dbReference>
<dbReference type="SMART" id="SM01139">
    <property type="entry name" value="Drf_FH3"/>
    <property type="match status" value="1"/>
</dbReference>
<organism evidence="2 3">
    <name type="scientific">Pristionchus pacificus</name>
    <name type="common">Parasitic nematode worm</name>
    <dbReference type="NCBI Taxonomy" id="54126"/>
    <lineage>
        <taxon>Eukaryota</taxon>
        <taxon>Metazoa</taxon>
        <taxon>Ecdysozoa</taxon>
        <taxon>Nematoda</taxon>
        <taxon>Chromadorea</taxon>
        <taxon>Rhabditida</taxon>
        <taxon>Rhabditina</taxon>
        <taxon>Diplogasteromorpha</taxon>
        <taxon>Diplogasteroidea</taxon>
        <taxon>Neodiplogasteridae</taxon>
        <taxon>Pristionchus</taxon>
    </lineage>
</organism>
<feature type="compositionally biased region" description="Low complexity" evidence="1">
    <location>
        <begin position="300"/>
        <end position="314"/>
    </location>
</feature>
<dbReference type="PANTHER" id="PTHR45691:SF6">
    <property type="entry name" value="PROTEIN DIAPHANOUS"/>
    <property type="match status" value="1"/>
</dbReference>
<feature type="compositionally biased region" description="Low complexity" evidence="1">
    <location>
        <begin position="1650"/>
        <end position="1663"/>
    </location>
</feature>
<feature type="region of interest" description="Disordered" evidence="1">
    <location>
        <begin position="1551"/>
        <end position="1708"/>
    </location>
</feature>
<dbReference type="InterPro" id="IPR010473">
    <property type="entry name" value="GTPase-bd"/>
</dbReference>
<dbReference type="SUPFAM" id="SSF101447">
    <property type="entry name" value="Formin homology 2 domain (FH2 domain)"/>
    <property type="match status" value="1"/>
</dbReference>
<accession>A0A2A6CE92</accession>
<feature type="compositionally biased region" description="Basic and acidic residues" evidence="1">
    <location>
        <begin position="320"/>
        <end position="342"/>
    </location>
</feature>
<feature type="region of interest" description="Disordered" evidence="1">
    <location>
        <begin position="227"/>
        <end position="382"/>
    </location>
</feature>
<dbReference type="InterPro" id="IPR051412">
    <property type="entry name" value="Formin_Homology_Diaphanous_sf"/>
</dbReference>
<dbReference type="Gene3D" id="6.10.30.30">
    <property type="match status" value="1"/>
</dbReference>
<feature type="region of interest" description="Disordered" evidence="1">
    <location>
        <begin position="1491"/>
        <end position="1524"/>
    </location>
</feature>
<dbReference type="GO" id="GO:0031267">
    <property type="term" value="F:small GTPase binding"/>
    <property type="evidence" value="ECO:0007669"/>
    <property type="project" value="InterPro"/>
</dbReference>
<feature type="compositionally biased region" description="Pro residues" evidence="1">
    <location>
        <begin position="1006"/>
        <end position="1033"/>
    </location>
</feature>
<feature type="compositionally biased region" description="Pro residues" evidence="1">
    <location>
        <begin position="1664"/>
        <end position="1675"/>
    </location>
</feature>
<reference evidence="3" key="1">
    <citation type="journal article" date="2008" name="Nat. Genet.">
        <title>The Pristionchus pacificus genome provides a unique perspective on nematode lifestyle and parasitism.</title>
        <authorList>
            <person name="Dieterich C."/>
            <person name="Clifton S.W."/>
            <person name="Schuster L.N."/>
            <person name="Chinwalla A."/>
            <person name="Delehaunty K."/>
            <person name="Dinkelacker I."/>
            <person name="Fulton L."/>
            <person name="Fulton R."/>
            <person name="Godfrey J."/>
            <person name="Minx P."/>
            <person name="Mitreva M."/>
            <person name="Roeseler W."/>
            <person name="Tian H."/>
            <person name="Witte H."/>
            <person name="Yang S.P."/>
            <person name="Wilson R.K."/>
            <person name="Sommer R.J."/>
        </authorList>
    </citation>
    <scope>NUCLEOTIDE SEQUENCE [LARGE SCALE GENOMIC DNA]</scope>
    <source>
        <strain evidence="3">PS312</strain>
    </source>
</reference>
<dbReference type="OrthoDB" id="1104827at2759"/>
<sequence length="1733" mass="189794">MRRVRMEPRKQLASDSAVPPYGVPRTVLVTKSSSSVSGGGLKLDSRPSDATSSTTTSSKSTSPSSRRSTGSEDSGRGSRKDENPYADLTSEDYFSSKAGGAPAPPRMKPPPPPPEAEPYYAFRRRVTPSKKENPYGEYGCADYGKAKKKEEESPYGEYGSAEYGKAKKKIKEESPYGIYEGFKRRVRKYREEYKDDDDPYAMFLRGEEEVKKETRTEQLKETIKSINTAMFGGRKKERDKASGSTSCSYVPGRETKYASRREGERMDEEDFARPRAPPRRARPFWAEDADADADRGSMGGTMSSTSSGASRASSALGAPEAHHPPPPEIKMRQKSPTKKEPPPGRNTWGVSGSSPFARLGSERHSVSDFGERRSPKAAGENQGTIKRMELFVSKRLGKTKKRTKIEEEEPSEAESEFARRVDSMNTEQLVQAVIPAMKEMNIPSNAFQSMLSSMDDAKMRQLLKANNNRMASDKNKKTVTSFLRELEHFTTMSVQAQKKALVMLRVALGGETVQWVGEFVEPGPSSEGGMKLLAKVIATTLNALTARNECDPECRDLIGVLTEAVRSARAIVNTYKGLEMILRTDMNLHLRIIQVLALLTTRTFKQADGEEDTGYGRVGGALQTAGVAALMVPSMHLASPKGAVPTRGASATPAYDSDADDLLHALSTPHYEEMVEARQLRAEILKLISGIAMVNKKMVEKYEIQMTGAQRLLEDFSAVGRKLGKNRFRPIIHAFARSKTDYESLYRLTVIVNMMLESQDHMDLTDEQAWQARVHIRNELMRDGLASHVEYMNKLLSSPKREEESPDNQEKLNSMERALDAFVSLKDDDFKELIGRFENLKGEYETLDGCYEILRSTTVATVCENPLISVFQHLMMVTDDVNTRSAYFRLIESCVSEIVLHRSGVDPDFNSRFHFETNVADMIETLENSEASKRLEAAVQAKHEAAAMSMTYWAKLKEFEEETKKLRLHIADPTKAPLPFATTCSLKPPSEGGAGPSTSGAAPVTGGPPPPPPPPGGLPPVTGGPPPPPPPGGLPRVTGGPPPPPPPPGGPPRAGGGPPPPPPPPPPPGGFKGPPGPPGGPPPPPGAMMRPQSPPLPDFLKKKTKREVKIPMRKNYWTTIKPQQLEKDSLWARLNEEKLASEKRLEELRTKFSSSKAPVGLDIGKGTAGKEAAKKKQKMPVVLQDDKLIQALAILQGSAKLSHSAWKRGLLEMDDRLLTAGLLQQLRAALPPLDVLKKLADAAKTRMDEMPEGEQFAASVASISALPLRLDLMIFKARFTEILDEIKPGLSSVTEACDDVMKSKGLRTFLEMLLMCGNYMHSSVKNFEVAYAFEMSALPKVADTKDNENHHTLLHFIVLQMREQFPEHARFVQTDMHHVPAAARVNPDETAKAVVALKGSITKLENALKTYARQGEADRFVEVMTPFLERAAQECMVVETLHSKMLDSWTRLHKYFTFDAKKYGMEQFFSDMKTFKEQYENACRELDEEKAKAAKEKEMKEKKKREPLKPTQAGASRGIGGRSTPASAALLTTAVDSPGVLDELDKMMSYGMSYSRPPGRTARASGGPRTKADQQWPAARERTPPGTAHSQAAPDRIRKQSAGCSDSSSSSCNSGESATGGRGTHGAGRGPGCGRQPEPPSAPHPLYGRPAGAAERAVSSAAAPPLPSSAPPALPPLAWRAAGAPAPLSARGGEPPAQYRSSLPPPRQLAPTLVELHSAFQQLRPLEPVISRL</sequence>
<dbReference type="Gene3D" id="1.20.58.2220">
    <property type="entry name" value="Formin, FH2 domain"/>
    <property type="match status" value="1"/>
</dbReference>
<dbReference type="EnsemblMetazoa" id="PPA02927.1">
    <property type="protein sequence ID" value="PPA02927.1"/>
    <property type="gene ID" value="WBGene00092481"/>
</dbReference>
<name>A0A2A6CE92_PRIPA</name>
<dbReference type="PROSITE" id="PS51232">
    <property type="entry name" value="GBD_FH3"/>
    <property type="match status" value="1"/>
</dbReference>
<dbReference type="SMART" id="SM01140">
    <property type="entry name" value="Drf_GBD"/>
    <property type="match status" value="1"/>
</dbReference>
<dbReference type="Pfam" id="PF06367">
    <property type="entry name" value="Drf_FH3"/>
    <property type="match status" value="1"/>
</dbReference>
<evidence type="ECO:0000256" key="1">
    <source>
        <dbReference type="SAM" id="MobiDB-lite"/>
    </source>
</evidence>
<dbReference type="InterPro" id="IPR015425">
    <property type="entry name" value="FH2_Formin"/>
</dbReference>
<dbReference type="Pfam" id="PF06371">
    <property type="entry name" value="Drf_GBD"/>
    <property type="match status" value="1"/>
</dbReference>
<feature type="compositionally biased region" description="Low complexity" evidence="1">
    <location>
        <begin position="1601"/>
        <end position="1617"/>
    </location>
</feature>
<gene>
    <name evidence="2" type="primary">WBGene00092481</name>
</gene>
<dbReference type="PROSITE" id="PS51444">
    <property type="entry name" value="FH2"/>
    <property type="match status" value="1"/>
</dbReference>
<dbReference type="GO" id="GO:0003779">
    <property type="term" value="F:actin binding"/>
    <property type="evidence" value="ECO:0007669"/>
    <property type="project" value="InterPro"/>
</dbReference>
<reference evidence="2" key="2">
    <citation type="submission" date="2022-06" db="UniProtKB">
        <authorList>
            <consortium name="EnsemblMetazoa"/>
        </authorList>
    </citation>
    <scope>IDENTIFICATION</scope>
    <source>
        <strain evidence="2">PS312</strain>
    </source>
</reference>
<dbReference type="InterPro" id="IPR042201">
    <property type="entry name" value="FH2_Formin_sf"/>
</dbReference>
<dbReference type="PANTHER" id="PTHR45691">
    <property type="entry name" value="PROTEIN DIAPHANOUS"/>
    <property type="match status" value="1"/>
</dbReference>
<evidence type="ECO:0000313" key="3">
    <source>
        <dbReference type="Proteomes" id="UP000005239"/>
    </source>
</evidence>
<feature type="compositionally biased region" description="Basic and acidic residues" evidence="1">
    <location>
        <begin position="1491"/>
        <end position="1501"/>
    </location>
</feature>
<dbReference type="SMART" id="SM00498">
    <property type="entry name" value="FH2"/>
    <property type="match status" value="1"/>
</dbReference>
<dbReference type="Proteomes" id="UP000005239">
    <property type="component" value="Unassembled WGS sequence"/>
</dbReference>
<feature type="region of interest" description="Disordered" evidence="1">
    <location>
        <begin position="976"/>
        <end position="1100"/>
    </location>
</feature>
<feature type="compositionally biased region" description="Low complexity" evidence="1">
    <location>
        <begin position="988"/>
        <end position="1005"/>
    </location>
</feature>
<dbReference type="Pfam" id="PF02181">
    <property type="entry name" value="FH2"/>
    <property type="match status" value="1"/>
</dbReference>
<dbReference type="InterPro" id="IPR016024">
    <property type="entry name" value="ARM-type_fold"/>
</dbReference>
<dbReference type="SUPFAM" id="SSF48371">
    <property type="entry name" value="ARM repeat"/>
    <property type="match status" value="2"/>
</dbReference>
<protein>
    <submittedName>
        <fullName evidence="2">Cyk-1</fullName>
    </submittedName>
</protein>
<feature type="compositionally biased region" description="Pro residues" evidence="1">
    <location>
        <begin position="1040"/>
        <end position="1097"/>
    </location>
</feature>
<dbReference type="Gene3D" id="1.10.238.150">
    <property type="entry name" value="Formin, FH3 diaphanous domain"/>
    <property type="match status" value="1"/>
</dbReference>
<dbReference type="InterPro" id="IPR010472">
    <property type="entry name" value="FH3_dom"/>
</dbReference>
<dbReference type="GO" id="GO:0030041">
    <property type="term" value="P:actin filament polymerization"/>
    <property type="evidence" value="ECO:0000318"/>
    <property type="project" value="GO_Central"/>
</dbReference>
<feature type="compositionally biased region" description="Gly residues" evidence="1">
    <location>
        <begin position="1618"/>
        <end position="1633"/>
    </location>
</feature>
<feature type="compositionally biased region" description="Basic and acidic residues" evidence="1">
    <location>
        <begin position="360"/>
        <end position="374"/>
    </location>
</feature>
<keyword evidence="3" id="KW-1185">Reference proteome</keyword>
<dbReference type="InterPro" id="IPR011989">
    <property type="entry name" value="ARM-like"/>
</dbReference>
<feature type="compositionally biased region" description="Basic and acidic residues" evidence="1">
    <location>
        <begin position="1"/>
        <end position="12"/>
    </location>
</feature>
<dbReference type="Gene3D" id="1.25.10.10">
    <property type="entry name" value="Leucine-rich Repeat Variant"/>
    <property type="match status" value="2"/>
</dbReference>
<feature type="compositionally biased region" description="Low complexity" evidence="1">
    <location>
        <begin position="1676"/>
        <end position="1690"/>
    </location>
</feature>
<feature type="compositionally biased region" description="Pro residues" evidence="1">
    <location>
        <begin position="102"/>
        <end position="116"/>
    </location>
</feature>
<feature type="compositionally biased region" description="Basic and acidic residues" evidence="1">
    <location>
        <begin position="253"/>
        <end position="264"/>
    </location>
</feature>
<feature type="region of interest" description="Disordered" evidence="1">
    <location>
        <begin position="1"/>
        <end position="159"/>
    </location>
</feature>
<dbReference type="InterPro" id="IPR014768">
    <property type="entry name" value="GBD/FH3_dom"/>
</dbReference>
<proteinExistence type="predicted"/>
<accession>A0A8R1U3C4</accession>
<dbReference type="Gene3D" id="1.20.58.630">
    <property type="match status" value="1"/>
</dbReference>